<evidence type="ECO:0000313" key="2">
    <source>
        <dbReference type="Proteomes" id="UP000265520"/>
    </source>
</evidence>
<keyword evidence="2" id="KW-1185">Reference proteome</keyword>
<comment type="caution">
    <text evidence="1">The sequence shown here is derived from an EMBL/GenBank/DDBJ whole genome shotgun (WGS) entry which is preliminary data.</text>
</comment>
<accession>A0A392TQB0</accession>
<name>A0A392TQB0_9FABA</name>
<dbReference type="EMBL" id="LXQA010635596">
    <property type="protein sequence ID" value="MCI63351.1"/>
    <property type="molecule type" value="Genomic_DNA"/>
</dbReference>
<organism evidence="1 2">
    <name type="scientific">Trifolium medium</name>
    <dbReference type="NCBI Taxonomy" id="97028"/>
    <lineage>
        <taxon>Eukaryota</taxon>
        <taxon>Viridiplantae</taxon>
        <taxon>Streptophyta</taxon>
        <taxon>Embryophyta</taxon>
        <taxon>Tracheophyta</taxon>
        <taxon>Spermatophyta</taxon>
        <taxon>Magnoliopsida</taxon>
        <taxon>eudicotyledons</taxon>
        <taxon>Gunneridae</taxon>
        <taxon>Pentapetalae</taxon>
        <taxon>rosids</taxon>
        <taxon>fabids</taxon>
        <taxon>Fabales</taxon>
        <taxon>Fabaceae</taxon>
        <taxon>Papilionoideae</taxon>
        <taxon>50 kb inversion clade</taxon>
        <taxon>NPAAA clade</taxon>
        <taxon>Hologalegina</taxon>
        <taxon>IRL clade</taxon>
        <taxon>Trifolieae</taxon>
        <taxon>Trifolium</taxon>
    </lineage>
</organism>
<reference evidence="1 2" key="1">
    <citation type="journal article" date="2018" name="Front. Plant Sci.">
        <title>Red Clover (Trifolium pratense) and Zigzag Clover (T. medium) - A Picture of Genomic Similarities and Differences.</title>
        <authorList>
            <person name="Dluhosova J."/>
            <person name="Istvanek J."/>
            <person name="Nedelnik J."/>
            <person name="Repkova J."/>
        </authorList>
    </citation>
    <scope>NUCLEOTIDE SEQUENCE [LARGE SCALE GENOMIC DNA]</scope>
    <source>
        <strain evidence="2">cv. 10/8</strain>
        <tissue evidence="1">Leaf</tissue>
    </source>
</reference>
<dbReference type="AlphaFoldDB" id="A0A392TQB0"/>
<evidence type="ECO:0000313" key="1">
    <source>
        <dbReference type="EMBL" id="MCI63351.1"/>
    </source>
</evidence>
<protein>
    <submittedName>
        <fullName evidence="1">Uncharacterized protein</fullName>
    </submittedName>
</protein>
<dbReference type="Proteomes" id="UP000265520">
    <property type="component" value="Unassembled WGS sequence"/>
</dbReference>
<feature type="non-terminal residue" evidence="1">
    <location>
        <position position="53"/>
    </location>
</feature>
<sequence length="53" mass="6009">MESTDSVSVFNLKNNCFDETGVLLHLALGDGGLFGSGKRHRFKPDEGMRRRRR</sequence>
<proteinExistence type="predicted"/>